<evidence type="ECO:0000256" key="8">
    <source>
        <dbReference type="SAM" id="MobiDB-lite"/>
    </source>
</evidence>
<dbReference type="Gene3D" id="1.10.510.10">
    <property type="entry name" value="Transferase(Phosphotransferase) domain 1"/>
    <property type="match status" value="1"/>
</dbReference>
<dbReference type="AlphaFoldDB" id="A0ABD1MWA0"/>
<organism evidence="10 11">
    <name type="scientific">Flemingia macrophylla</name>
    <dbReference type="NCBI Taxonomy" id="520843"/>
    <lineage>
        <taxon>Eukaryota</taxon>
        <taxon>Viridiplantae</taxon>
        <taxon>Streptophyta</taxon>
        <taxon>Embryophyta</taxon>
        <taxon>Tracheophyta</taxon>
        <taxon>Spermatophyta</taxon>
        <taxon>Magnoliopsida</taxon>
        <taxon>eudicotyledons</taxon>
        <taxon>Gunneridae</taxon>
        <taxon>Pentapetalae</taxon>
        <taxon>rosids</taxon>
        <taxon>fabids</taxon>
        <taxon>Fabales</taxon>
        <taxon>Fabaceae</taxon>
        <taxon>Papilionoideae</taxon>
        <taxon>50 kb inversion clade</taxon>
        <taxon>NPAAA clade</taxon>
        <taxon>indigoferoid/millettioid clade</taxon>
        <taxon>Phaseoleae</taxon>
        <taxon>Flemingia</taxon>
    </lineage>
</organism>
<keyword evidence="4" id="KW-0547">Nucleotide-binding</keyword>
<keyword evidence="5" id="KW-0418">Kinase</keyword>
<evidence type="ECO:0000256" key="1">
    <source>
        <dbReference type="ARBA" id="ARBA00001946"/>
    </source>
</evidence>
<evidence type="ECO:0000256" key="5">
    <source>
        <dbReference type="ARBA" id="ARBA00022777"/>
    </source>
</evidence>
<accession>A0ABD1MWA0</accession>
<evidence type="ECO:0000313" key="11">
    <source>
        <dbReference type="Proteomes" id="UP001603857"/>
    </source>
</evidence>
<comment type="caution">
    <text evidence="10">The sequence shown here is derived from an EMBL/GenBank/DDBJ whole genome shotgun (WGS) entry which is preliminary data.</text>
</comment>
<dbReference type="InterPro" id="IPR054481">
    <property type="entry name" value="GWD1_pHisD"/>
</dbReference>
<protein>
    <recommendedName>
        <fullName evidence="9">Alpha-glucan water dikinase phosphohistidine-like domain-containing protein</fullName>
    </recommendedName>
</protein>
<gene>
    <name evidence="10" type="ORF">Fmac_008039</name>
</gene>
<comment type="cofactor">
    <cofactor evidence="1">
        <name>Mg(2+)</name>
        <dbReference type="ChEBI" id="CHEBI:18420"/>
    </cofactor>
</comment>
<dbReference type="PANTHER" id="PTHR46999">
    <property type="entry name" value="ALPHA-GLUCAN WATER DIKINASE 1, CHLOROPLASTIC-RELATED"/>
    <property type="match status" value="1"/>
</dbReference>
<keyword evidence="2" id="KW-0808">Transferase</keyword>
<dbReference type="EMBL" id="JBGMDY010000003">
    <property type="protein sequence ID" value="KAL2340099.1"/>
    <property type="molecule type" value="Genomic_DNA"/>
</dbReference>
<dbReference type="GO" id="GO:0046872">
    <property type="term" value="F:metal ion binding"/>
    <property type="evidence" value="ECO:0007669"/>
    <property type="project" value="UniProtKB-KW"/>
</dbReference>
<dbReference type="Pfam" id="PF22973">
    <property type="entry name" value="GWD1_pHisD"/>
    <property type="match status" value="1"/>
</dbReference>
<reference evidence="10 11" key="1">
    <citation type="submission" date="2024-08" db="EMBL/GenBank/DDBJ databases">
        <title>Insights into the chromosomal genome structure of Flemingia macrophylla.</title>
        <authorList>
            <person name="Ding Y."/>
            <person name="Zhao Y."/>
            <person name="Bi W."/>
            <person name="Wu M."/>
            <person name="Zhao G."/>
            <person name="Gong Y."/>
            <person name="Li W."/>
            <person name="Zhang P."/>
        </authorList>
    </citation>
    <scope>NUCLEOTIDE SEQUENCE [LARGE SCALE GENOMIC DNA]</scope>
    <source>
        <strain evidence="10">DYQJB</strain>
        <tissue evidence="10">Leaf</tissue>
    </source>
</reference>
<evidence type="ECO:0000259" key="9">
    <source>
        <dbReference type="Pfam" id="PF22973"/>
    </source>
</evidence>
<dbReference type="PANTHER" id="PTHR46999:SF1">
    <property type="entry name" value="ALPHA-GLUCAN WATER DIKINASE 1, CHLOROPLASTIC"/>
    <property type="match status" value="1"/>
</dbReference>
<name>A0ABD1MWA0_9FABA</name>
<evidence type="ECO:0000256" key="7">
    <source>
        <dbReference type="ARBA" id="ARBA00022842"/>
    </source>
</evidence>
<dbReference type="InterPro" id="IPR011009">
    <property type="entry name" value="Kinase-like_dom_sf"/>
</dbReference>
<keyword evidence="3" id="KW-0479">Metal-binding</keyword>
<dbReference type="GO" id="GO:0016301">
    <property type="term" value="F:kinase activity"/>
    <property type="evidence" value="ECO:0007669"/>
    <property type="project" value="UniProtKB-KW"/>
</dbReference>
<evidence type="ECO:0000313" key="10">
    <source>
        <dbReference type="EMBL" id="KAL2340099.1"/>
    </source>
</evidence>
<keyword evidence="7" id="KW-0460">Magnesium</keyword>
<feature type="compositionally biased region" description="Polar residues" evidence="8">
    <location>
        <begin position="148"/>
        <end position="157"/>
    </location>
</feature>
<dbReference type="GO" id="GO:0005524">
    <property type="term" value="F:ATP binding"/>
    <property type="evidence" value="ECO:0007669"/>
    <property type="project" value="UniProtKB-KW"/>
</dbReference>
<feature type="region of interest" description="Disordered" evidence="8">
    <location>
        <begin position="145"/>
        <end position="172"/>
    </location>
</feature>
<keyword evidence="11" id="KW-1185">Reference proteome</keyword>
<feature type="domain" description="Alpha-glucan water dikinase phosphohistidine-like" evidence="9">
    <location>
        <begin position="17"/>
        <end position="73"/>
    </location>
</feature>
<proteinExistence type="predicted"/>
<evidence type="ECO:0000256" key="6">
    <source>
        <dbReference type="ARBA" id="ARBA00022840"/>
    </source>
</evidence>
<sequence length="290" mass="31307">MTDACDLRELVASGALVISLVETVGYIEIIDELLVVQNKSYERPTILIAKSMKREEEIPDGTIVVLTPNMPDIADVWSCGVTLYVMLVGAYPFEDPNEPKDFQKTIQVVCFRLNTQWKLSSVTLYVSYGALYVYIGDGANFKNGGGTSQEATPSASEEQGDNSSSDSSSSDKRMVQVSGPALIAIPKQLSPPSFQSPQQILPLKFEKQGAEAQPDLPQGQILLSAPATSNTPLDYTPPVALIPDVPFLRPASLLSPRNIIVLVATTGDSISIVDQLVLRDLRAPLANIQG</sequence>
<dbReference type="Proteomes" id="UP001603857">
    <property type="component" value="Unassembled WGS sequence"/>
</dbReference>
<evidence type="ECO:0000256" key="4">
    <source>
        <dbReference type="ARBA" id="ARBA00022741"/>
    </source>
</evidence>
<evidence type="ECO:0000256" key="2">
    <source>
        <dbReference type="ARBA" id="ARBA00022679"/>
    </source>
</evidence>
<evidence type="ECO:0000256" key="3">
    <source>
        <dbReference type="ARBA" id="ARBA00022723"/>
    </source>
</evidence>
<dbReference type="SUPFAM" id="SSF56112">
    <property type="entry name" value="Protein kinase-like (PK-like)"/>
    <property type="match status" value="1"/>
</dbReference>
<keyword evidence="6" id="KW-0067">ATP-binding</keyword>